<dbReference type="InterPro" id="IPR051200">
    <property type="entry name" value="Host-pathogen_enzymatic-act"/>
</dbReference>
<dbReference type="RefSeq" id="WP_307044727.1">
    <property type="nucleotide sequence ID" value="NZ_JAUSYY010000001.1"/>
</dbReference>
<feature type="chain" id="PRO_5045763068" evidence="1">
    <location>
        <begin position="27"/>
        <end position="318"/>
    </location>
</feature>
<dbReference type="Gene3D" id="2.120.10.30">
    <property type="entry name" value="TolB, C-terminal domain"/>
    <property type="match status" value="1"/>
</dbReference>
<dbReference type="InterPro" id="IPR011042">
    <property type="entry name" value="6-blade_b-propeller_TolB-like"/>
</dbReference>
<dbReference type="Proteomes" id="UP001239083">
    <property type="component" value="Unassembled WGS sequence"/>
</dbReference>
<feature type="signal peptide" evidence="1">
    <location>
        <begin position="1"/>
        <end position="26"/>
    </location>
</feature>
<sequence length="318" mass="32996">MTSRNVARLFATAALSALLVATASQAAGAVTMSPPGSTGSLADRIPLPNGFQPEGIAIDSQGTVYVGSLADGDIYVGDVRSGEQEAIIPGPGTPSVGLKVDQRGRLFVAGGPTGTARVVDTETGELLASYQLTTGPTFVNDVVVTRSAAWFTDSQQAQLYRLPLSPSGELPDADEVETLPLTGEWEQQPGFNANGIAQTPDRQALLVIQSVTGTLFRVDPATGEATAVDLGGVALNNGDGLLVVGRTLYVVQNQLDTVAVVRLDPAGTSGEVVDLLTSPEFQVPTTVAAYANSLFLPNARFGTPPTPDTTYQVTRIGR</sequence>
<evidence type="ECO:0000313" key="3">
    <source>
        <dbReference type="Proteomes" id="UP001239083"/>
    </source>
</evidence>
<organism evidence="2 3">
    <name type="scientific">Agromyces ramosus</name>
    <dbReference type="NCBI Taxonomy" id="33879"/>
    <lineage>
        <taxon>Bacteria</taxon>
        <taxon>Bacillati</taxon>
        <taxon>Actinomycetota</taxon>
        <taxon>Actinomycetes</taxon>
        <taxon>Micrococcales</taxon>
        <taxon>Microbacteriaceae</taxon>
        <taxon>Agromyces</taxon>
    </lineage>
</organism>
<reference evidence="2 3" key="1">
    <citation type="submission" date="2023-07" db="EMBL/GenBank/DDBJ databases">
        <title>Comparative genomics of wheat-associated soil bacteria to identify genetic determinants of phenazine resistance.</title>
        <authorList>
            <person name="Mouncey N."/>
        </authorList>
    </citation>
    <scope>NUCLEOTIDE SEQUENCE [LARGE SCALE GENOMIC DNA]</scope>
    <source>
        <strain evidence="2 3">V3I3</strain>
    </source>
</reference>
<protein>
    <submittedName>
        <fullName evidence="2">Sugar lactone lactonase YvrE</fullName>
    </submittedName>
</protein>
<comment type="caution">
    <text evidence="2">The sequence shown here is derived from an EMBL/GenBank/DDBJ whole genome shotgun (WGS) entry which is preliminary data.</text>
</comment>
<dbReference type="PANTHER" id="PTHR47197">
    <property type="entry name" value="PROTEIN NIRF"/>
    <property type="match status" value="1"/>
</dbReference>
<dbReference type="PANTHER" id="PTHR47197:SF3">
    <property type="entry name" value="DIHYDRO-HEME D1 DEHYDROGENASE"/>
    <property type="match status" value="1"/>
</dbReference>
<evidence type="ECO:0000256" key="1">
    <source>
        <dbReference type="SAM" id="SignalP"/>
    </source>
</evidence>
<gene>
    <name evidence="2" type="ORF">QFZ26_003658</name>
</gene>
<proteinExistence type="predicted"/>
<dbReference type="EMBL" id="JAUSYY010000001">
    <property type="protein sequence ID" value="MDQ0896103.1"/>
    <property type="molecule type" value="Genomic_DNA"/>
</dbReference>
<keyword evidence="3" id="KW-1185">Reference proteome</keyword>
<dbReference type="Pfam" id="PF20067">
    <property type="entry name" value="SSL_N"/>
    <property type="match status" value="1"/>
</dbReference>
<dbReference type="SUPFAM" id="SSF63829">
    <property type="entry name" value="Calcium-dependent phosphotriesterase"/>
    <property type="match status" value="1"/>
</dbReference>
<keyword evidence="1" id="KW-0732">Signal</keyword>
<evidence type="ECO:0000313" key="2">
    <source>
        <dbReference type="EMBL" id="MDQ0896103.1"/>
    </source>
</evidence>
<accession>A0ABU0RDF7</accession>
<name>A0ABU0RDF7_9MICO</name>